<dbReference type="GeneID" id="106664370"/>
<proteinExistence type="predicted"/>
<dbReference type="PANTHER" id="PTHR46127:SF1">
    <property type="entry name" value="CILIA- AND FLAGELLA-ASSOCIATED PROTEIN 65"/>
    <property type="match status" value="1"/>
</dbReference>
<feature type="domain" description="CFAP65 fourth Ig-like" evidence="2">
    <location>
        <begin position="129"/>
        <end position="200"/>
    </location>
</feature>
<evidence type="ECO:0000313" key="4">
    <source>
        <dbReference type="Proteomes" id="UP000494040"/>
    </source>
</evidence>
<dbReference type="OrthoDB" id="6607213at2759"/>
<reference evidence="3" key="1">
    <citation type="submission" date="2022-01" db="UniProtKB">
        <authorList>
            <consortium name="EnsemblMetazoa"/>
        </authorList>
    </citation>
    <scope>IDENTIFICATION</scope>
</reference>
<dbReference type="EnsemblMetazoa" id="XM_014390051.2">
    <property type="protein sequence ID" value="XP_014245537.1"/>
    <property type="gene ID" value="LOC106664370"/>
</dbReference>
<keyword evidence="4" id="KW-1185">Reference proteome</keyword>
<dbReference type="RefSeq" id="XP_014245537.1">
    <property type="nucleotide sequence ID" value="XM_014390051.2"/>
</dbReference>
<dbReference type="Proteomes" id="UP000494040">
    <property type="component" value="Unassembled WGS sequence"/>
</dbReference>
<organism evidence="3 4">
    <name type="scientific">Cimex lectularius</name>
    <name type="common">Bed bug</name>
    <name type="synonym">Acanthia lectularia</name>
    <dbReference type="NCBI Taxonomy" id="79782"/>
    <lineage>
        <taxon>Eukaryota</taxon>
        <taxon>Metazoa</taxon>
        <taxon>Ecdysozoa</taxon>
        <taxon>Arthropoda</taxon>
        <taxon>Hexapoda</taxon>
        <taxon>Insecta</taxon>
        <taxon>Pterygota</taxon>
        <taxon>Neoptera</taxon>
        <taxon>Paraneoptera</taxon>
        <taxon>Hemiptera</taxon>
        <taxon>Heteroptera</taxon>
        <taxon>Panheteroptera</taxon>
        <taxon>Cimicomorpha</taxon>
        <taxon>Cimicidae</taxon>
        <taxon>Cimex</taxon>
    </lineage>
</organism>
<dbReference type="InterPro" id="IPR013783">
    <property type="entry name" value="Ig-like_fold"/>
</dbReference>
<dbReference type="InterPro" id="IPR056305">
    <property type="entry name" value="Ig_CFAP65_10th"/>
</dbReference>
<dbReference type="Pfam" id="PF24507">
    <property type="entry name" value="Ig_CFAP65_4th"/>
    <property type="match status" value="1"/>
</dbReference>
<evidence type="ECO:0000259" key="2">
    <source>
        <dbReference type="Pfam" id="PF24507"/>
    </source>
</evidence>
<accession>A0A8I6RNT7</accession>
<protein>
    <recommendedName>
        <fullName evidence="5">Cilia- and flagella-associated protein 65</fullName>
    </recommendedName>
</protein>
<dbReference type="Gene3D" id="2.60.40.10">
    <property type="entry name" value="Immunoglobulins"/>
    <property type="match status" value="2"/>
</dbReference>
<sequence length="1357" mass="156266">MSTNENIVQYRKVDFGTVIPGCIYTRKVKVKSRFKLPFVGNLIVHPLNDVYITIKSTKPEDESENTYIITFAPILPHHIYTAYQYLFGVEENAQEALCLQGATTGPTVELKPKKLTFFTYDSFPVRSYLIEMKNTSKCLETFMWDYDGNQSEIVFQPSRGVIRGGEVLKFVVTFTPRRYGLYFRWMFCLLSMHEPLMIEISCLHVKKQIKTNLKNFITYAQPFPAFPTMYCRYVNDIAKKTAPESKPLITLSHRYLDLGCVWLDGNETNKLQDLQITSYLYTEVQIVWDTDQAGIFSIKPKHALLQRTGKFTFSVEFKPKHPEMLYSAELHGSILWGSGFEFIVPLPLTVNLIGNSFPPNSCSWEPFININKRKVVVPTTIPGVPTYTSFMIQKTNDLPIQFKVYPTDKKIISQFVVKPRKGIMLEETQIFIVQMFPGDKTDEPCLENWTLLLNLVHTIPLQFCGTVEKPFLKVGKDKDIVFPITQLKVENTRCIPIKNPTCLHLKYRCKENKLPNTFLYNKDIHTIGPGEEQLMDFTFRPTELGQFQCTVSVEIELWNRDYPDPRKEARTETILYLIGLSEKADITCLPDYLLIDDVLKTMYGEERFKLINNSRSTSCVLLECLPRAIGSHAGLTEFIPNNIVLAPHDSIMVTVRCRGDYVGLQTLKIVYTIYTSQEFNVKSTGEQIFLLALDFCCTFPMLRIMDIRYKTMCKCLPKIEVWSMLMINKLNEQLSKAYLHRDQKAYMKFPEDSNETPFFVVQMLIKNISPVPTHLEVGYIKSCECNDDRVAQRKGSKFSYKTCNHPQEFSSITFSKLINPCSETIVELKAKYNYNVQNYFRVMWNIKPAKVNCPELTSTFTFFIQRRILMKPDKASLDLFSPGPQRDFHITLDPVYIGDSNLYAQIIWLYNNSQKDIAYNCEWAEGENVIFKVFNPDAKVLAVSRHPLLIMFRPYELILYKATLLIHTSERDVSLSVTLKGKGRIESETGQSITLSKQMPVTNLFPDENFLQAELSVSHINLDPMPTHSFTKTVFFLKNNTSDHLEYDWRRTLVWGIVHLSVHPNHGTLAPGQLIACHLLVRSLRFPCRSNIAIECILRNLKDTKRYYDKKKYLGKLSRTFDACFTICNEGEINNVTHYHNPRIGLKTGAAPLNTYLCIGISIFIYSGELQDLMFPSLDVQHKLFPSRRLDTFDSLEELQIEEDESKILMQILIRALSDVFKQGNFLAAVQKNPRVLKYYEIDKYSEELLEPVLQSTNMASVICNILYKNFLSLFSLEGIPAHDEVTTKQMKRAKKLPLNNTYYKDLIFHDVNPAMSGPTADLTKSPSMSVSMAAIREYSGFLNAKDMQHGDYYGPF</sequence>
<dbReference type="KEGG" id="clec:106664370"/>
<dbReference type="InterPro" id="IPR058536">
    <property type="entry name" value="Ig_CFAP65_4th"/>
</dbReference>
<evidence type="ECO:0000313" key="3">
    <source>
        <dbReference type="EnsemblMetazoa" id="XP_014245537.1"/>
    </source>
</evidence>
<dbReference type="PANTHER" id="PTHR46127">
    <property type="entry name" value="CILIA- AND FLAGELLA-ASSOCIATED PROTEIN 65"/>
    <property type="match status" value="1"/>
</dbReference>
<dbReference type="Pfam" id="PF24291">
    <property type="entry name" value="Ig_CFAP65"/>
    <property type="match status" value="1"/>
</dbReference>
<dbReference type="InterPro" id="IPR052614">
    <property type="entry name" value="CFAP65"/>
</dbReference>
<evidence type="ECO:0008006" key="5">
    <source>
        <dbReference type="Google" id="ProtNLM"/>
    </source>
</evidence>
<dbReference type="OMA" id="SDGWIPQ"/>
<evidence type="ECO:0000259" key="1">
    <source>
        <dbReference type="Pfam" id="PF24291"/>
    </source>
</evidence>
<name>A0A8I6RNT7_CIMLE</name>
<feature type="domain" description="CFAP65 tenth Ig-like" evidence="1">
    <location>
        <begin position="890"/>
        <end position="984"/>
    </location>
</feature>